<feature type="compositionally biased region" description="Pro residues" evidence="1">
    <location>
        <begin position="38"/>
        <end position="53"/>
    </location>
</feature>
<dbReference type="AlphaFoldDB" id="A0A0E0IZS4"/>
<keyword evidence="3" id="KW-1185">Reference proteome</keyword>
<evidence type="ECO:0000313" key="3">
    <source>
        <dbReference type="Proteomes" id="UP000006591"/>
    </source>
</evidence>
<accession>A0A0E0IZS4</accession>
<feature type="compositionally biased region" description="Low complexity" evidence="1">
    <location>
        <begin position="150"/>
        <end position="162"/>
    </location>
</feature>
<dbReference type="Proteomes" id="UP000006591">
    <property type="component" value="Chromosome 11"/>
</dbReference>
<proteinExistence type="predicted"/>
<organism evidence="2">
    <name type="scientific">Oryza nivara</name>
    <name type="common">Indian wild rice</name>
    <name type="synonym">Oryza sativa f. spontanea</name>
    <dbReference type="NCBI Taxonomy" id="4536"/>
    <lineage>
        <taxon>Eukaryota</taxon>
        <taxon>Viridiplantae</taxon>
        <taxon>Streptophyta</taxon>
        <taxon>Embryophyta</taxon>
        <taxon>Tracheophyta</taxon>
        <taxon>Spermatophyta</taxon>
        <taxon>Magnoliopsida</taxon>
        <taxon>Liliopsida</taxon>
        <taxon>Poales</taxon>
        <taxon>Poaceae</taxon>
        <taxon>BOP clade</taxon>
        <taxon>Oryzoideae</taxon>
        <taxon>Oryzeae</taxon>
        <taxon>Oryzinae</taxon>
        <taxon>Oryza</taxon>
    </lineage>
</organism>
<dbReference type="EnsemblPlants" id="ONIVA11G07040.1">
    <property type="protein sequence ID" value="ONIVA11G07040.1"/>
    <property type="gene ID" value="ONIVA11G07040"/>
</dbReference>
<dbReference type="HOGENOM" id="CLU_1449844_0_0_1"/>
<dbReference type="Gramene" id="ONIVA11G07040.1">
    <property type="protein sequence ID" value="ONIVA11G07040.1"/>
    <property type="gene ID" value="ONIVA11G07040"/>
</dbReference>
<reference evidence="2" key="2">
    <citation type="submission" date="2018-04" db="EMBL/GenBank/DDBJ databases">
        <title>OnivRS2 (Oryza nivara Reference Sequence Version 2).</title>
        <authorList>
            <person name="Zhang J."/>
            <person name="Kudrna D."/>
            <person name="Lee S."/>
            <person name="Talag J."/>
            <person name="Rajasekar S."/>
            <person name="Welchert J."/>
            <person name="Hsing Y.-I."/>
            <person name="Wing R.A."/>
        </authorList>
    </citation>
    <scope>NUCLEOTIDE SEQUENCE [LARGE SCALE GENOMIC DNA]</scope>
    <source>
        <strain evidence="2">SL10</strain>
    </source>
</reference>
<feature type="compositionally biased region" description="Pro residues" evidence="1">
    <location>
        <begin position="62"/>
        <end position="71"/>
    </location>
</feature>
<evidence type="ECO:0000313" key="2">
    <source>
        <dbReference type="EnsemblPlants" id="ONIVA11G07040.1"/>
    </source>
</evidence>
<reference evidence="2" key="1">
    <citation type="submission" date="2015-04" db="UniProtKB">
        <authorList>
            <consortium name="EnsemblPlants"/>
        </authorList>
    </citation>
    <scope>IDENTIFICATION</scope>
    <source>
        <strain evidence="2">SL10</strain>
    </source>
</reference>
<sequence length="187" mass="20752">MLLLRTTVAQFLRIALRNKRHPNPKPRPPPPHTRRCSTPPPPVPPSPPSPRAAPHPYRHDTPPPPALPSPLSPSRHTLLAATCLHHRRPHRRRLLPDSRSPTLHHVGAPSTDPRRRNPCLGTQSTDPRGALNRFPPPEALPSRLTVSITPARPRPILAAARRPSPELNGTEQKHEPSAAMDWEQVVP</sequence>
<name>A0A0E0IZS4_ORYNI</name>
<feature type="region of interest" description="Disordered" evidence="1">
    <location>
        <begin position="15"/>
        <end position="74"/>
    </location>
</feature>
<feature type="region of interest" description="Disordered" evidence="1">
    <location>
        <begin position="86"/>
        <end position="187"/>
    </location>
</feature>
<protein>
    <submittedName>
        <fullName evidence="2">Uncharacterized protein</fullName>
    </submittedName>
</protein>
<evidence type="ECO:0000256" key="1">
    <source>
        <dbReference type="SAM" id="MobiDB-lite"/>
    </source>
</evidence>